<evidence type="ECO:0000256" key="6">
    <source>
        <dbReference type="ARBA" id="ARBA00022989"/>
    </source>
</evidence>
<keyword evidence="6 8" id="KW-1133">Transmembrane helix</keyword>
<dbReference type="AlphaFoldDB" id="A0A1Q9C6U1"/>
<dbReference type="EMBL" id="LSRX01001583">
    <property type="protein sequence ID" value="OLP78640.1"/>
    <property type="molecule type" value="Genomic_DNA"/>
</dbReference>
<gene>
    <name evidence="9" type="primary">hoxN</name>
    <name evidence="9" type="ORF">AK812_SmicGene41163</name>
</gene>
<evidence type="ECO:0000256" key="5">
    <source>
        <dbReference type="ARBA" id="ARBA00022692"/>
    </source>
</evidence>
<dbReference type="PANTHER" id="PTHR31611:SF0">
    <property type="entry name" value="HIGH-AFFINITY NICKEL TRANSPORT PROTEIN NIC1"/>
    <property type="match status" value="1"/>
</dbReference>
<feature type="transmembrane region" description="Helical" evidence="8">
    <location>
        <begin position="295"/>
        <end position="322"/>
    </location>
</feature>
<keyword evidence="3 8" id="KW-0813">Transport</keyword>
<keyword evidence="4" id="KW-0533">Nickel</keyword>
<feature type="transmembrane region" description="Helical" evidence="8">
    <location>
        <begin position="343"/>
        <end position="367"/>
    </location>
</feature>
<evidence type="ECO:0000256" key="4">
    <source>
        <dbReference type="ARBA" id="ARBA00022596"/>
    </source>
</evidence>
<feature type="transmembrane region" description="Helical" evidence="8">
    <location>
        <begin position="201"/>
        <end position="220"/>
    </location>
</feature>
<feature type="transmembrane region" description="Helical" evidence="8">
    <location>
        <begin position="161"/>
        <end position="180"/>
    </location>
</feature>
<proteinExistence type="inferred from homology"/>
<keyword evidence="7 8" id="KW-0472">Membrane</keyword>
<dbReference type="InterPro" id="IPR004688">
    <property type="entry name" value="Ni/Co_transpt"/>
</dbReference>
<comment type="subcellular location">
    <subcellularLocation>
        <location evidence="8">Cell membrane</location>
        <topology evidence="8">Multi-pass membrane protein</topology>
    </subcellularLocation>
    <subcellularLocation>
        <location evidence="1">Endomembrane system</location>
        <topology evidence="1">Multi-pass membrane protein</topology>
    </subcellularLocation>
</comment>
<dbReference type="Pfam" id="PF03824">
    <property type="entry name" value="NicO"/>
    <property type="match status" value="1"/>
</dbReference>
<keyword evidence="5 8" id="KW-0812">Transmembrane</keyword>
<keyword evidence="10" id="KW-1185">Reference proteome</keyword>
<comment type="similarity">
    <text evidence="2 8">Belongs to the NiCoT transporter (TC 2.A.52) family.</text>
</comment>
<feature type="transmembrane region" description="Helical" evidence="8">
    <location>
        <begin position="119"/>
        <end position="141"/>
    </location>
</feature>
<organism evidence="9 10">
    <name type="scientific">Symbiodinium microadriaticum</name>
    <name type="common">Dinoflagellate</name>
    <name type="synonym">Zooxanthella microadriatica</name>
    <dbReference type="NCBI Taxonomy" id="2951"/>
    <lineage>
        <taxon>Eukaryota</taxon>
        <taxon>Sar</taxon>
        <taxon>Alveolata</taxon>
        <taxon>Dinophyceae</taxon>
        <taxon>Suessiales</taxon>
        <taxon>Symbiodiniaceae</taxon>
        <taxon>Symbiodinium</taxon>
    </lineage>
</organism>
<accession>A0A1Q9C6U1</accession>
<name>A0A1Q9C6U1_SYMMI</name>
<evidence type="ECO:0000313" key="9">
    <source>
        <dbReference type="EMBL" id="OLP78640.1"/>
    </source>
</evidence>
<dbReference type="PANTHER" id="PTHR31611">
    <property type="entry name" value="HIGH-AFFINITY NICKEL TRANSPORT PROTEIN NIC1"/>
    <property type="match status" value="1"/>
</dbReference>
<evidence type="ECO:0000256" key="2">
    <source>
        <dbReference type="ARBA" id="ARBA00010892"/>
    </source>
</evidence>
<evidence type="ECO:0000256" key="3">
    <source>
        <dbReference type="ARBA" id="ARBA00022448"/>
    </source>
</evidence>
<evidence type="ECO:0000313" key="10">
    <source>
        <dbReference type="Proteomes" id="UP000186817"/>
    </source>
</evidence>
<evidence type="ECO:0000256" key="1">
    <source>
        <dbReference type="ARBA" id="ARBA00004127"/>
    </source>
</evidence>
<dbReference type="GO" id="GO:0005886">
    <property type="term" value="C:plasma membrane"/>
    <property type="evidence" value="ECO:0007669"/>
    <property type="project" value="UniProtKB-SubCell"/>
</dbReference>
<dbReference type="OMA" id="NGWVLYK"/>
<dbReference type="OrthoDB" id="5197598at2759"/>
<dbReference type="Proteomes" id="UP000186817">
    <property type="component" value="Unassembled WGS sequence"/>
</dbReference>
<dbReference type="InterPro" id="IPR011541">
    <property type="entry name" value="Ni/Co_transpt_high_affinity"/>
</dbReference>
<feature type="transmembrane region" description="Helical" evidence="8">
    <location>
        <begin position="259"/>
        <end position="283"/>
    </location>
</feature>
<protein>
    <recommendedName>
        <fullName evidence="8">Nickel/cobalt efflux system</fullName>
    </recommendedName>
</protein>
<evidence type="ECO:0000256" key="8">
    <source>
        <dbReference type="RuleBase" id="RU362101"/>
    </source>
</evidence>
<reference evidence="9 10" key="1">
    <citation type="submission" date="2016-02" db="EMBL/GenBank/DDBJ databases">
        <title>Genome analysis of coral dinoflagellate symbionts highlights evolutionary adaptations to a symbiotic lifestyle.</title>
        <authorList>
            <person name="Aranda M."/>
            <person name="Li Y."/>
            <person name="Liew Y.J."/>
            <person name="Baumgarten S."/>
            <person name="Simakov O."/>
            <person name="Wilson M."/>
            <person name="Piel J."/>
            <person name="Ashoor H."/>
            <person name="Bougouffa S."/>
            <person name="Bajic V.B."/>
            <person name="Ryu T."/>
            <person name="Ravasi T."/>
            <person name="Bayer T."/>
            <person name="Micklem G."/>
            <person name="Kim H."/>
            <person name="Bhak J."/>
            <person name="Lajeunesse T.C."/>
            <person name="Voolstra C.R."/>
        </authorList>
    </citation>
    <scope>NUCLEOTIDE SEQUENCE [LARGE SCALE GENOMIC DNA]</scope>
    <source>
        <strain evidence="9 10">CCMP2467</strain>
    </source>
</reference>
<feature type="transmembrane region" description="Helical" evidence="8">
    <location>
        <begin position="55"/>
        <end position="76"/>
    </location>
</feature>
<dbReference type="GO" id="GO:0012505">
    <property type="term" value="C:endomembrane system"/>
    <property type="evidence" value="ECO:0007669"/>
    <property type="project" value="UniProtKB-SubCell"/>
</dbReference>
<sequence>MLPAHTSEWAAALDAEAFAEIASWAMTASGMLSEELLGQDDDKAAVRKEAIKKQAIPVLTGIALLTAVLAGCLLLLAPELLTMGVLAYCLGLRHAVDADHIAAIDNVTRRLTTGGRRPVTVGFFFALGHSTVVVIVCALLALPSPQVHEAVRRAESSGGLLGATISGSFLVAIAVVNFFLLRRQVQSWKEQSRYGEHEHTVAGMCMTCCPGMFTGITAPWQMYPVGIAFGLGFDTSSEVAVLAMVGLSHSLARPVFIMLLPLMFLAGMCLIDTINGFLMALVYGSGADGSMQRLYYNMFLTAISAVIALAVGALELLGAFATHEGLHSTSWKFIVELSNNFEIVGMIIILFFLSSAATAFCCFKFAFPDGKAPEPVRQDLLKYIQQGEFIDRSGV</sequence>
<dbReference type="GO" id="GO:0015099">
    <property type="term" value="F:nickel cation transmembrane transporter activity"/>
    <property type="evidence" value="ECO:0007669"/>
    <property type="project" value="UniProtKB-UniRule"/>
</dbReference>
<evidence type="ECO:0000256" key="7">
    <source>
        <dbReference type="ARBA" id="ARBA00023136"/>
    </source>
</evidence>
<comment type="caution">
    <text evidence="9">The sequence shown here is derived from an EMBL/GenBank/DDBJ whole genome shotgun (WGS) entry which is preliminary data.</text>
</comment>